<dbReference type="Proteomes" id="UP000314982">
    <property type="component" value="Unassembled WGS sequence"/>
</dbReference>
<reference evidence="2" key="1">
    <citation type="submission" date="2018-06" db="EMBL/GenBank/DDBJ databases">
        <title>Genome assembly of Danube salmon.</title>
        <authorList>
            <person name="Macqueen D.J."/>
            <person name="Gundappa M.K."/>
        </authorList>
    </citation>
    <scope>NUCLEOTIDE SEQUENCE [LARGE SCALE GENOMIC DNA]</scope>
</reference>
<dbReference type="GO" id="GO:0051016">
    <property type="term" value="P:barbed-end actin filament capping"/>
    <property type="evidence" value="ECO:0007669"/>
    <property type="project" value="TreeGrafter"/>
</dbReference>
<dbReference type="InterPro" id="IPR007122">
    <property type="entry name" value="Villin/Gelsolin"/>
</dbReference>
<dbReference type="Ensembl" id="ENSHHUT00000019446.1">
    <property type="protein sequence ID" value="ENSHHUP00000018771.1"/>
    <property type="gene ID" value="ENSHHUG00000011704.1"/>
</dbReference>
<evidence type="ECO:0000313" key="1">
    <source>
        <dbReference type="Ensembl" id="ENSHHUP00000018771.1"/>
    </source>
</evidence>
<dbReference type="InterPro" id="IPR029006">
    <property type="entry name" value="ADF-H/Gelsolin-like_dom_sf"/>
</dbReference>
<dbReference type="GO" id="GO:0008154">
    <property type="term" value="P:actin polymerization or depolymerization"/>
    <property type="evidence" value="ECO:0007669"/>
    <property type="project" value="TreeGrafter"/>
</dbReference>
<dbReference type="PANTHER" id="PTHR11977:SF136">
    <property type="entry name" value="LOW QUALITY PROTEIN: SUPERVILLIN"/>
    <property type="match status" value="1"/>
</dbReference>
<reference evidence="1" key="3">
    <citation type="submission" date="2025-09" db="UniProtKB">
        <authorList>
            <consortium name="Ensembl"/>
        </authorList>
    </citation>
    <scope>IDENTIFICATION</scope>
</reference>
<dbReference type="PANTHER" id="PTHR11977">
    <property type="entry name" value="VILLIN"/>
    <property type="match status" value="1"/>
</dbReference>
<evidence type="ECO:0000313" key="2">
    <source>
        <dbReference type="Proteomes" id="UP000314982"/>
    </source>
</evidence>
<evidence type="ECO:0008006" key="3">
    <source>
        <dbReference type="Google" id="ProtNLM"/>
    </source>
</evidence>
<dbReference type="GO" id="GO:0051014">
    <property type="term" value="P:actin filament severing"/>
    <property type="evidence" value="ECO:0007669"/>
    <property type="project" value="TreeGrafter"/>
</dbReference>
<organism evidence="1 2">
    <name type="scientific">Hucho hucho</name>
    <name type="common">huchen</name>
    <dbReference type="NCBI Taxonomy" id="62062"/>
    <lineage>
        <taxon>Eukaryota</taxon>
        <taxon>Metazoa</taxon>
        <taxon>Chordata</taxon>
        <taxon>Craniata</taxon>
        <taxon>Vertebrata</taxon>
        <taxon>Euteleostomi</taxon>
        <taxon>Actinopterygii</taxon>
        <taxon>Neopterygii</taxon>
        <taxon>Teleostei</taxon>
        <taxon>Protacanthopterygii</taxon>
        <taxon>Salmoniformes</taxon>
        <taxon>Salmonidae</taxon>
        <taxon>Salmoninae</taxon>
        <taxon>Hucho</taxon>
    </lineage>
</organism>
<dbReference type="GO" id="GO:0005737">
    <property type="term" value="C:cytoplasm"/>
    <property type="evidence" value="ECO:0007669"/>
    <property type="project" value="TreeGrafter"/>
</dbReference>
<keyword evidence="2" id="KW-1185">Reference proteome</keyword>
<reference evidence="1" key="2">
    <citation type="submission" date="2025-08" db="UniProtKB">
        <authorList>
            <consortium name="Ensembl"/>
        </authorList>
    </citation>
    <scope>IDENTIFICATION</scope>
</reference>
<name>A0A4W5L241_9TELE</name>
<dbReference type="GO" id="GO:0051015">
    <property type="term" value="F:actin filament binding"/>
    <property type="evidence" value="ECO:0007669"/>
    <property type="project" value="InterPro"/>
</dbReference>
<sequence>MLKLSMNVLVLDPGKFNFTPRLFELSSSSGEFVATELFHPSRAPDMVSSLPFLQEDLYQASQPALFLVDNFHEVYLWQGWWPQDSESPGSRIRWDMDRKCAMETVLQYCKGRIPDDVIISGLSQL</sequence>
<dbReference type="GeneTree" id="ENSGT00940000154653"/>
<dbReference type="SUPFAM" id="SSF55753">
    <property type="entry name" value="Actin depolymerizing proteins"/>
    <property type="match status" value="1"/>
</dbReference>
<protein>
    <recommendedName>
        <fullName evidence="3">Gelsolin-like domain-containing protein</fullName>
    </recommendedName>
</protein>
<dbReference type="AlphaFoldDB" id="A0A4W5L241"/>
<dbReference type="GO" id="GO:0015629">
    <property type="term" value="C:actin cytoskeleton"/>
    <property type="evidence" value="ECO:0007669"/>
    <property type="project" value="TreeGrafter"/>
</dbReference>
<dbReference type="STRING" id="62062.ENSHHUP00000018771"/>
<dbReference type="GO" id="GO:0005546">
    <property type="term" value="F:phosphatidylinositol-4,5-bisphosphate binding"/>
    <property type="evidence" value="ECO:0007669"/>
    <property type="project" value="TreeGrafter"/>
</dbReference>
<dbReference type="Gene3D" id="3.40.20.10">
    <property type="entry name" value="Severin"/>
    <property type="match status" value="1"/>
</dbReference>
<accession>A0A4W5L241</accession>
<proteinExistence type="predicted"/>